<dbReference type="GO" id="GO:0005737">
    <property type="term" value="C:cytoplasm"/>
    <property type="evidence" value="ECO:0007669"/>
    <property type="project" value="TreeGrafter"/>
</dbReference>
<dbReference type="PANTHER" id="PTHR11216:SF31">
    <property type="entry name" value="AT21416P"/>
    <property type="match status" value="1"/>
</dbReference>
<dbReference type="PROSITE" id="PS50031">
    <property type="entry name" value="EH"/>
    <property type="match status" value="1"/>
</dbReference>
<evidence type="ECO:0000256" key="1">
    <source>
        <dbReference type="SAM" id="MobiDB-lite"/>
    </source>
</evidence>
<dbReference type="CDD" id="cd00052">
    <property type="entry name" value="EH"/>
    <property type="match status" value="1"/>
</dbReference>
<dbReference type="PANTHER" id="PTHR11216">
    <property type="entry name" value="EH DOMAIN"/>
    <property type="match status" value="1"/>
</dbReference>
<feature type="domain" description="EH" evidence="2">
    <location>
        <begin position="81"/>
        <end position="181"/>
    </location>
</feature>
<gene>
    <name evidence="3" type="ORF">BCR38DRAFT_333307</name>
</gene>
<dbReference type="Gene3D" id="1.10.238.10">
    <property type="entry name" value="EF-hand"/>
    <property type="match status" value="1"/>
</dbReference>
<reference evidence="3 4" key="1">
    <citation type="submission" date="2016-07" db="EMBL/GenBank/DDBJ databases">
        <title>Pervasive Adenine N6-methylation of Active Genes in Fungi.</title>
        <authorList>
            <consortium name="DOE Joint Genome Institute"/>
            <person name="Mondo S.J."/>
            <person name="Dannebaum R.O."/>
            <person name="Kuo R.C."/>
            <person name="Labutti K."/>
            <person name="Haridas S."/>
            <person name="Kuo A."/>
            <person name="Salamov A."/>
            <person name="Ahrendt S.R."/>
            <person name="Lipzen A."/>
            <person name="Sullivan W."/>
            <person name="Andreopoulos W.B."/>
            <person name="Clum A."/>
            <person name="Lindquist E."/>
            <person name="Daum C."/>
            <person name="Ramamoorthy G.K."/>
            <person name="Gryganskyi A."/>
            <person name="Culley D."/>
            <person name="Magnuson J.K."/>
            <person name="James T.Y."/>
            <person name="O'Malley M.A."/>
            <person name="Stajich J.E."/>
            <person name="Spatafora J.W."/>
            <person name="Visel A."/>
            <person name="Grigoriev I.V."/>
        </authorList>
    </citation>
    <scope>NUCLEOTIDE SEQUENCE [LARGE SCALE GENOMIC DNA]</scope>
    <source>
        <strain evidence="3 4">CBS 129021</strain>
    </source>
</reference>
<dbReference type="InterPro" id="IPR011992">
    <property type="entry name" value="EF-hand-dom_pair"/>
</dbReference>
<dbReference type="Pfam" id="PF12763">
    <property type="entry name" value="EH"/>
    <property type="match status" value="1"/>
</dbReference>
<dbReference type="RefSeq" id="XP_040719994.1">
    <property type="nucleotide sequence ID" value="XM_040855213.1"/>
</dbReference>
<sequence>MAGILASSRATPSSTALTPPPPPSRRQTPHMRQTLRQLPSKSDDEASRPHKHRKKPLGGHKKHSHHEGARRRWREEITARERKRYEGVWASNRGLFLNSSSPDDARTSELVANVVVRDIWARSRLPVDELAEVWDLVDHQHNGALDKADFVVGMWLIDQRLRGRKLPQKVGDSVWESATGVKVPGPRGRKKK</sequence>
<feature type="region of interest" description="Disordered" evidence="1">
    <location>
        <begin position="1"/>
        <end position="75"/>
    </location>
</feature>
<dbReference type="Proteomes" id="UP000193689">
    <property type="component" value="Unassembled WGS sequence"/>
</dbReference>
<feature type="compositionally biased region" description="Basic residues" evidence="1">
    <location>
        <begin position="49"/>
        <end position="72"/>
    </location>
</feature>
<dbReference type="OrthoDB" id="10045710at2759"/>
<keyword evidence="4" id="KW-1185">Reference proteome</keyword>
<dbReference type="InterPro" id="IPR000261">
    <property type="entry name" value="EH_dom"/>
</dbReference>
<comment type="caution">
    <text evidence="3">The sequence shown here is derived from an EMBL/GenBank/DDBJ whole genome shotgun (WGS) entry which is preliminary data.</text>
</comment>
<dbReference type="GeneID" id="63771425"/>
<proteinExistence type="predicted"/>
<name>A0A1Y2EFG2_9PEZI</name>
<accession>A0A1Y2EFG2</accession>
<organism evidence="3 4">
    <name type="scientific">Pseudomassariella vexata</name>
    <dbReference type="NCBI Taxonomy" id="1141098"/>
    <lineage>
        <taxon>Eukaryota</taxon>
        <taxon>Fungi</taxon>
        <taxon>Dikarya</taxon>
        <taxon>Ascomycota</taxon>
        <taxon>Pezizomycotina</taxon>
        <taxon>Sordariomycetes</taxon>
        <taxon>Xylariomycetidae</taxon>
        <taxon>Amphisphaeriales</taxon>
        <taxon>Pseudomassariaceae</taxon>
        <taxon>Pseudomassariella</taxon>
    </lineage>
</organism>
<dbReference type="InParanoid" id="A0A1Y2EFG2"/>
<evidence type="ECO:0000259" key="2">
    <source>
        <dbReference type="PROSITE" id="PS50031"/>
    </source>
</evidence>
<dbReference type="STRING" id="1141098.A0A1Y2EFG2"/>
<feature type="compositionally biased region" description="Low complexity" evidence="1">
    <location>
        <begin position="1"/>
        <end position="17"/>
    </location>
</feature>
<feature type="compositionally biased region" description="Polar residues" evidence="1">
    <location>
        <begin position="30"/>
        <end position="40"/>
    </location>
</feature>
<dbReference type="EMBL" id="MCFJ01000002">
    <property type="protein sequence ID" value="ORY70044.1"/>
    <property type="molecule type" value="Genomic_DNA"/>
</dbReference>
<dbReference type="AlphaFoldDB" id="A0A1Y2EFG2"/>
<evidence type="ECO:0000313" key="3">
    <source>
        <dbReference type="EMBL" id="ORY70044.1"/>
    </source>
</evidence>
<evidence type="ECO:0000313" key="4">
    <source>
        <dbReference type="Proteomes" id="UP000193689"/>
    </source>
</evidence>
<dbReference type="SUPFAM" id="SSF47473">
    <property type="entry name" value="EF-hand"/>
    <property type="match status" value="1"/>
</dbReference>
<protein>
    <recommendedName>
        <fullName evidence="2">EH domain-containing protein</fullName>
    </recommendedName>
</protein>
<dbReference type="SMART" id="SM00027">
    <property type="entry name" value="EH"/>
    <property type="match status" value="1"/>
</dbReference>